<keyword evidence="2" id="KW-1185">Reference proteome</keyword>
<proteinExistence type="predicted"/>
<accession>A0ACC2NE32</accession>
<comment type="caution">
    <text evidence="1">The sequence shown here is derived from an EMBL/GenBank/DDBJ whole genome shotgun (WGS) entry which is preliminary data.</text>
</comment>
<protein>
    <submittedName>
        <fullName evidence="1">Uncharacterized protein</fullName>
    </submittedName>
</protein>
<name>A0ACC2NE32_9HYME</name>
<dbReference type="Proteomes" id="UP001239111">
    <property type="component" value="Chromosome 3"/>
</dbReference>
<dbReference type="EMBL" id="CM056743">
    <property type="protein sequence ID" value="KAJ8669166.1"/>
    <property type="molecule type" value="Genomic_DNA"/>
</dbReference>
<reference evidence="1" key="1">
    <citation type="submission" date="2023-04" db="EMBL/GenBank/DDBJ databases">
        <title>A chromosome-level genome assembly of the parasitoid wasp Eretmocerus hayati.</title>
        <authorList>
            <person name="Zhong Y."/>
            <person name="Liu S."/>
            <person name="Liu Y."/>
        </authorList>
    </citation>
    <scope>NUCLEOTIDE SEQUENCE</scope>
    <source>
        <strain evidence="1">ZJU_SS_LIU_2023</strain>
    </source>
</reference>
<evidence type="ECO:0000313" key="2">
    <source>
        <dbReference type="Proteomes" id="UP001239111"/>
    </source>
</evidence>
<sequence>MSGRDCVDVQHVQNDPVDGVQRIIGADRLSEFLETKDGIESVIAAVFVEPGIWDKSKNAYKKKGALKSRMWGQVLSIINVTDTVENRATVRDKWQALKTKFTAELNKKKKPRSGDGYEP</sequence>
<organism evidence="1 2">
    <name type="scientific">Eretmocerus hayati</name>
    <dbReference type="NCBI Taxonomy" id="131215"/>
    <lineage>
        <taxon>Eukaryota</taxon>
        <taxon>Metazoa</taxon>
        <taxon>Ecdysozoa</taxon>
        <taxon>Arthropoda</taxon>
        <taxon>Hexapoda</taxon>
        <taxon>Insecta</taxon>
        <taxon>Pterygota</taxon>
        <taxon>Neoptera</taxon>
        <taxon>Endopterygota</taxon>
        <taxon>Hymenoptera</taxon>
        <taxon>Apocrita</taxon>
        <taxon>Proctotrupomorpha</taxon>
        <taxon>Chalcidoidea</taxon>
        <taxon>Aphelinidae</taxon>
        <taxon>Aphelininae</taxon>
        <taxon>Eretmocerus</taxon>
    </lineage>
</organism>
<evidence type="ECO:0000313" key="1">
    <source>
        <dbReference type="EMBL" id="KAJ8669166.1"/>
    </source>
</evidence>
<gene>
    <name evidence="1" type="ORF">QAD02_000425</name>
</gene>